<evidence type="ECO:0000256" key="3">
    <source>
        <dbReference type="ARBA" id="ARBA00022967"/>
    </source>
</evidence>
<dbReference type="HOGENOM" id="CLU_002360_5_1_11"/>
<dbReference type="EMBL" id="AMEM01000001">
    <property type="protein sequence ID" value="EKX92711.1"/>
    <property type="molecule type" value="Genomic_DNA"/>
</dbReference>
<dbReference type="SFLD" id="SFLDF00027">
    <property type="entry name" value="p-type_atpase"/>
    <property type="match status" value="1"/>
</dbReference>
<dbReference type="OrthoDB" id="9814270at2"/>
<dbReference type="PATRIC" id="fig|1035195.3.peg.3"/>
<dbReference type="InterPro" id="IPR059000">
    <property type="entry name" value="ATPase_P-type_domA"/>
</dbReference>
<sequence>MSVSVPQREDCVTGPGGLSQKDVDTRVSQGLVNHSVRRTGRRTVDIIRSNVFTRINAMLGVLLIIVLSTGSWINAAFGLLIVVNSSIGIIQELRAKRTLDRLTIVGESKPTVIREGEHISVLRDKLVLDDLIDLGSGDQLVVDGVVRSADGLMVDESLLTGESDPVLKKPGDAVFSGSFVSSGQGTYQATAIGDDAYAARLIAEAGRFQLTDSRLQAGINSILQLITYLLVPTGILTIWTQLSRTGAPLRDALLSMVAALVPMVPEGLVLMTSIAFAVGVVRLGRRNALINELPAIEGLARVNVVCTDKTGTLTENRMELEHIQLLGDTSLDTVHRVLQGFVAADNRPNDTLHAIAEGVGDEDFGDEVLGCVAFDSARKWSGVSLVELGDWVLGAPDVLLPAGSETLEQAQPLEERGLRVLLLAVGDGASTIEPVALVVLGQKLRPDAADTLDYFEQENVEVKVVSGDHATSVGAVAHQLGIVDPPIDARTLPSDPLAFREAVVNGRVFGRVTPEQKRDIVHALQQTGSTVAMTGDGVNDVLALKDANIGVSMGAGSPATRSVAQLVLLDNGFSALPHVVGEGRRVIGNIERVANLFLTKTLYSALMALIVAIWGVSFPFQPIHVTMVGWFTIGIPAFILSLAPNHERARPGFVGRVLRLALPSGAIIGGLTVLFWIWVNPGVGAAIEVRQQASTATLAVLLIMALWVLCIVARPYQWWKIVLLAVAIGFYVVLFSVPALGSLLLLDNSNHGLMLEAIGVGVGGAALIEACWQIFGRWKGRLLRRIMRNGD</sequence>
<dbReference type="PRINTS" id="PR00119">
    <property type="entry name" value="CATATPASE"/>
</dbReference>
<dbReference type="NCBIfam" id="TIGR01494">
    <property type="entry name" value="ATPase_P-type"/>
    <property type="match status" value="2"/>
</dbReference>
<dbReference type="Gene3D" id="3.40.50.1000">
    <property type="entry name" value="HAD superfamily/HAD-like"/>
    <property type="match status" value="1"/>
</dbReference>
<evidence type="ECO:0000256" key="1">
    <source>
        <dbReference type="ARBA" id="ARBA00004651"/>
    </source>
</evidence>
<accession>L1MP50</accession>
<keyword evidence="3" id="KW-1278">Translocase</keyword>
<dbReference type="Gene3D" id="2.70.150.10">
    <property type="entry name" value="Calcium-transporting ATPase, cytoplasmic transduction domain A"/>
    <property type="match status" value="1"/>
</dbReference>
<proteinExistence type="predicted"/>
<feature type="transmembrane region" description="Helical" evidence="6">
    <location>
        <begin position="657"/>
        <end position="679"/>
    </location>
</feature>
<evidence type="ECO:0000256" key="4">
    <source>
        <dbReference type="ARBA" id="ARBA00022989"/>
    </source>
</evidence>
<dbReference type="InterPro" id="IPR023298">
    <property type="entry name" value="ATPase_P-typ_TM_dom_sf"/>
</dbReference>
<comment type="caution">
    <text evidence="8">The sequence shown here is derived from an EMBL/GenBank/DDBJ whole genome shotgun (WGS) entry which is preliminary data.</text>
</comment>
<dbReference type="GO" id="GO:0016887">
    <property type="term" value="F:ATP hydrolysis activity"/>
    <property type="evidence" value="ECO:0007669"/>
    <property type="project" value="InterPro"/>
</dbReference>
<keyword evidence="5 6" id="KW-0472">Membrane</keyword>
<feature type="transmembrane region" description="Helical" evidence="6">
    <location>
        <begin position="75"/>
        <end position="93"/>
    </location>
</feature>
<dbReference type="Proteomes" id="UP000010445">
    <property type="component" value="Unassembled WGS sequence"/>
</dbReference>
<evidence type="ECO:0000313" key="9">
    <source>
        <dbReference type="Proteomes" id="UP000010445"/>
    </source>
</evidence>
<dbReference type="InterPro" id="IPR023214">
    <property type="entry name" value="HAD_sf"/>
</dbReference>
<name>L1MP50_9CORY</name>
<dbReference type="PROSITE" id="PS00154">
    <property type="entry name" value="ATPASE_E1_E2"/>
    <property type="match status" value="1"/>
</dbReference>
<feature type="transmembrane region" description="Helical" evidence="6">
    <location>
        <begin position="252"/>
        <end position="281"/>
    </location>
</feature>
<dbReference type="Gene3D" id="1.20.1110.10">
    <property type="entry name" value="Calcium-transporting ATPase, transmembrane domain"/>
    <property type="match status" value="1"/>
</dbReference>
<dbReference type="Pfam" id="PF00122">
    <property type="entry name" value="E1-E2_ATPase"/>
    <property type="match status" value="1"/>
</dbReference>
<feature type="transmembrane region" description="Helical" evidence="6">
    <location>
        <begin position="51"/>
        <end position="69"/>
    </location>
</feature>
<evidence type="ECO:0000256" key="5">
    <source>
        <dbReference type="ARBA" id="ARBA00023136"/>
    </source>
</evidence>
<evidence type="ECO:0000313" key="8">
    <source>
        <dbReference type="EMBL" id="EKX92711.1"/>
    </source>
</evidence>
<gene>
    <name evidence="8" type="ORF">HMPREF9997_00004</name>
</gene>
<feature type="transmembrane region" description="Helical" evidence="6">
    <location>
        <begin position="602"/>
        <end position="621"/>
    </location>
</feature>
<dbReference type="InterPro" id="IPR001757">
    <property type="entry name" value="P_typ_ATPase"/>
</dbReference>
<dbReference type="InterPro" id="IPR036412">
    <property type="entry name" value="HAD-like_sf"/>
</dbReference>
<dbReference type="STRING" id="1035195.HMPREF9997_00004"/>
<keyword evidence="4 6" id="KW-1133">Transmembrane helix</keyword>
<dbReference type="InterPro" id="IPR044492">
    <property type="entry name" value="P_typ_ATPase_HD_dom"/>
</dbReference>
<dbReference type="InterPro" id="IPR023299">
    <property type="entry name" value="ATPase_P-typ_cyto_dom_N"/>
</dbReference>
<organism evidence="8 9">
    <name type="scientific">Corynebacterium durum F0235</name>
    <dbReference type="NCBI Taxonomy" id="1035195"/>
    <lineage>
        <taxon>Bacteria</taxon>
        <taxon>Bacillati</taxon>
        <taxon>Actinomycetota</taxon>
        <taxon>Actinomycetes</taxon>
        <taxon>Mycobacteriales</taxon>
        <taxon>Corynebacteriaceae</taxon>
        <taxon>Corynebacterium</taxon>
    </lineage>
</organism>
<keyword evidence="9" id="KW-1185">Reference proteome</keyword>
<dbReference type="SUPFAM" id="SSF81665">
    <property type="entry name" value="Calcium ATPase, transmembrane domain M"/>
    <property type="match status" value="1"/>
</dbReference>
<dbReference type="SFLD" id="SFLDG00002">
    <property type="entry name" value="C1.7:_P-type_atpase_like"/>
    <property type="match status" value="1"/>
</dbReference>
<dbReference type="SUPFAM" id="SSF81653">
    <property type="entry name" value="Calcium ATPase, transduction domain A"/>
    <property type="match status" value="1"/>
</dbReference>
<feature type="transmembrane region" description="Helical" evidence="6">
    <location>
        <begin position="752"/>
        <end position="775"/>
    </location>
</feature>
<feature type="transmembrane region" description="Helical" evidence="6">
    <location>
        <begin position="721"/>
        <end position="746"/>
    </location>
</feature>
<dbReference type="PRINTS" id="PR00120">
    <property type="entry name" value="HATPASE"/>
</dbReference>
<dbReference type="InterPro" id="IPR008250">
    <property type="entry name" value="ATPase_P-typ_transduc_dom_A_sf"/>
</dbReference>
<evidence type="ECO:0000259" key="7">
    <source>
        <dbReference type="Pfam" id="PF00122"/>
    </source>
</evidence>
<dbReference type="GO" id="GO:0005524">
    <property type="term" value="F:ATP binding"/>
    <property type="evidence" value="ECO:0007669"/>
    <property type="project" value="InterPro"/>
</dbReference>
<reference evidence="8 9" key="1">
    <citation type="submission" date="2012-05" db="EMBL/GenBank/DDBJ databases">
        <authorList>
            <person name="Weinstock G."/>
            <person name="Sodergren E."/>
            <person name="Lobos E.A."/>
            <person name="Fulton L."/>
            <person name="Fulton R."/>
            <person name="Courtney L."/>
            <person name="Fronick C."/>
            <person name="O'Laughlin M."/>
            <person name="Godfrey J."/>
            <person name="Wilson R.M."/>
            <person name="Miner T."/>
            <person name="Farmer C."/>
            <person name="Delehaunty K."/>
            <person name="Cordes M."/>
            <person name="Minx P."/>
            <person name="Tomlinson C."/>
            <person name="Chen J."/>
            <person name="Wollam A."/>
            <person name="Pepin K.H."/>
            <person name="Bhonagiri V."/>
            <person name="Zhang X."/>
            <person name="Suruliraj S."/>
            <person name="Warren W."/>
            <person name="Mitreva M."/>
            <person name="Mardis E.R."/>
            <person name="Wilson R.K."/>
        </authorList>
    </citation>
    <scope>NUCLEOTIDE SEQUENCE [LARGE SCALE GENOMIC DNA]</scope>
    <source>
        <strain evidence="8 9">F0235</strain>
    </source>
</reference>
<dbReference type="AlphaFoldDB" id="L1MP50"/>
<dbReference type="SFLD" id="SFLDS00003">
    <property type="entry name" value="Haloacid_Dehalogenase"/>
    <property type="match status" value="1"/>
</dbReference>
<dbReference type="RefSeq" id="WP_006061409.1">
    <property type="nucleotide sequence ID" value="NZ_KB290817.1"/>
</dbReference>
<dbReference type="Pfam" id="PF00702">
    <property type="entry name" value="Hydrolase"/>
    <property type="match status" value="1"/>
</dbReference>
<keyword evidence="2 6" id="KW-0812">Transmembrane</keyword>
<feature type="domain" description="P-type ATPase A" evidence="7">
    <location>
        <begin position="109"/>
        <end position="203"/>
    </location>
</feature>
<dbReference type="Gene3D" id="3.40.1110.10">
    <property type="entry name" value="Calcium-transporting ATPase, cytoplasmic domain N"/>
    <property type="match status" value="1"/>
</dbReference>
<comment type="subcellular location">
    <subcellularLocation>
        <location evidence="1">Cell membrane</location>
        <topology evidence="1">Multi-pass membrane protein</topology>
    </subcellularLocation>
</comment>
<dbReference type="GO" id="GO:0005886">
    <property type="term" value="C:plasma membrane"/>
    <property type="evidence" value="ECO:0007669"/>
    <property type="project" value="UniProtKB-SubCell"/>
</dbReference>
<dbReference type="InterPro" id="IPR018303">
    <property type="entry name" value="ATPase_P-typ_P_site"/>
</dbReference>
<feature type="transmembrane region" description="Helical" evidence="6">
    <location>
        <begin position="627"/>
        <end position="645"/>
    </location>
</feature>
<dbReference type="PANTHER" id="PTHR42861">
    <property type="entry name" value="CALCIUM-TRANSPORTING ATPASE"/>
    <property type="match status" value="1"/>
</dbReference>
<feature type="transmembrane region" description="Helical" evidence="6">
    <location>
        <begin position="691"/>
        <end position="709"/>
    </location>
</feature>
<evidence type="ECO:0000256" key="6">
    <source>
        <dbReference type="SAM" id="Phobius"/>
    </source>
</evidence>
<dbReference type="SUPFAM" id="SSF56784">
    <property type="entry name" value="HAD-like"/>
    <property type="match status" value="1"/>
</dbReference>
<dbReference type="eggNOG" id="COG0474">
    <property type="taxonomic scope" value="Bacteria"/>
</dbReference>
<evidence type="ECO:0000256" key="2">
    <source>
        <dbReference type="ARBA" id="ARBA00022692"/>
    </source>
</evidence>
<protein>
    <submittedName>
        <fullName evidence="8">E1-E2 ATPase</fullName>
    </submittedName>
</protein>
<feature type="transmembrane region" description="Helical" evidence="6">
    <location>
        <begin position="217"/>
        <end position="240"/>
    </location>
</feature>